<dbReference type="EMBL" id="FTOQ01000001">
    <property type="protein sequence ID" value="SIS52440.1"/>
    <property type="molecule type" value="Genomic_DNA"/>
</dbReference>
<sequence length="502" mass="55089">MAIETWLAILFGTGIGLVLILAWPHIRPEGVARLRAAARDSDLLEPLFLVREARIVDATPAGKRLLGDSLGDGWDDLRTALSPIFPDLPDAPPDRPLRVLSSAAEAPALDLRPEGARLHVGLTGPRPRLSVGLAAMSAVAQALRLRRATGLAPYPIWQSDSAGAITWSNERFAKFAALAESDQLFAMSPPEAKPVLRERVKIAASHPDLPEWFEVTSVRAGDGWFHYAVDIDAVVEAETARRNFVQTLAKTFAHLPIGLAIFDRNRQLVLFNPALLDLTQLSVEFLSGRPNLMTFFDQLRENRIMPEPKSYDGWRQQLAELVAAATDDRYCETWSLPNGLTYRIAGRPHPDGAVAFLIEDISSEIALTRRFRAELELCQSVVDTMGEAVAAFSPSGVLTFCNAGYRRLWRSDPDSTFADVTVVDATRLWQEQCEPCPVWNEIRSFVTTFGARTPWGRDVRLTDGRTLRVQCDPLPGGATLVRFAADPGGSRDPVAPVAALAG</sequence>
<feature type="transmembrane region" description="Helical" evidence="1">
    <location>
        <begin position="6"/>
        <end position="26"/>
    </location>
</feature>
<dbReference type="SMART" id="SM00091">
    <property type="entry name" value="PAS"/>
    <property type="match status" value="3"/>
</dbReference>
<protein>
    <submittedName>
        <fullName evidence="3">PAS fold</fullName>
    </submittedName>
</protein>
<keyword evidence="1" id="KW-0812">Transmembrane</keyword>
<dbReference type="OrthoDB" id="9797304at2"/>
<evidence type="ECO:0000256" key="1">
    <source>
        <dbReference type="SAM" id="Phobius"/>
    </source>
</evidence>
<dbReference type="AlphaFoldDB" id="A0A1N7JSX6"/>
<evidence type="ECO:0000259" key="2">
    <source>
        <dbReference type="SMART" id="SM00091"/>
    </source>
</evidence>
<dbReference type="Gene3D" id="3.30.450.20">
    <property type="entry name" value="PAS domain"/>
    <property type="match status" value="1"/>
</dbReference>
<dbReference type="SUPFAM" id="SSF55785">
    <property type="entry name" value="PYP-like sensor domain (PAS domain)"/>
    <property type="match status" value="1"/>
</dbReference>
<dbReference type="InterPro" id="IPR035965">
    <property type="entry name" value="PAS-like_dom_sf"/>
</dbReference>
<gene>
    <name evidence="3" type="ORF">SAMN05421759_101204</name>
</gene>
<dbReference type="STRING" id="633194.SAMN05421759_101204"/>
<dbReference type="Pfam" id="PF12860">
    <property type="entry name" value="PAS_7"/>
    <property type="match status" value="1"/>
</dbReference>
<keyword evidence="1" id="KW-1133">Transmembrane helix</keyword>
<accession>A0A1N7JSX6</accession>
<keyword evidence="4" id="KW-1185">Reference proteome</keyword>
<keyword evidence="1" id="KW-0472">Membrane</keyword>
<organism evidence="3 4">
    <name type="scientific">Roseivivax lentus</name>
    <dbReference type="NCBI Taxonomy" id="633194"/>
    <lineage>
        <taxon>Bacteria</taxon>
        <taxon>Pseudomonadati</taxon>
        <taxon>Pseudomonadota</taxon>
        <taxon>Alphaproteobacteria</taxon>
        <taxon>Rhodobacterales</taxon>
        <taxon>Roseobacteraceae</taxon>
        <taxon>Roseivivax</taxon>
    </lineage>
</organism>
<feature type="domain" description="PAS" evidence="2">
    <location>
        <begin position="376"/>
        <end position="438"/>
    </location>
</feature>
<evidence type="ECO:0000313" key="3">
    <source>
        <dbReference type="EMBL" id="SIS52440.1"/>
    </source>
</evidence>
<feature type="domain" description="PAS" evidence="2">
    <location>
        <begin position="246"/>
        <end position="313"/>
    </location>
</feature>
<name>A0A1N7JSX6_9RHOB</name>
<evidence type="ECO:0000313" key="4">
    <source>
        <dbReference type="Proteomes" id="UP000186684"/>
    </source>
</evidence>
<dbReference type="InterPro" id="IPR000014">
    <property type="entry name" value="PAS"/>
</dbReference>
<proteinExistence type="predicted"/>
<feature type="domain" description="PAS" evidence="2">
    <location>
        <begin position="143"/>
        <end position="205"/>
    </location>
</feature>
<dbReference type="RefSeq" id="WP_083950420.1">
    <property type="nucleotide sequence ID" value="NZ_FTOQ01000001.1"/>
</dbReference>
<dbReference type="Proteomes" id="UP000186684">
    <property type="component" value="Unassembled WGS sequence"/>
</dbReference>
<reference evidence="4" key="1">
    <citation type="submission" date="2017-01" db="EMBL/GenBank/DDBJ databases">
        <authorList>
            <person name="Varghese N."/>
            <person name="Submissions S."/>
        </authorList>
    </citation>
    <scope>NUCLEOTIDE SEQUENCE [LARGE SCALE GENOMIC DNA]</scope>
    <source>
        <strain evidence="4">DSM 29430</strain>
    </source>
</reference>